<accession>A0ABW7B7J8</accession>
<dbReference type="InterPro" id="IPR017441">
    <property type="entry name" value="Protein_kinase_ATP_BS"/>
</dbReference>
<name>A0ABW7B7J8_9ACTN</name>
<dbReference type="CDD" id="cd14014">
    <property type="entry name" value="STKc_PknB_like"/>
    <property type="match status" value="1"/>
</dbReference>
<dbReference type="SMART" id="SM00220">
    <property type="entry name" value="S_TKc"/>
    <property type="match status" value="1"/>
</dbReference>
<keyword evidence="3 7" id="KW-0418">Kinase</keyword>
<dbReference type="PANTHER" id="PTHR43289">
    <property type="entry name" value="MITOGEN-ACTIVATED PROTEIN KINASE KINASE KINASE 20-RELATED"/>
    <property type="match status" value="1"/>
</dbReference>
<dbReference type="PROSITE" id="PS00108">
    <property type="entry name" value="PROTEIN_KINASE_ST"/>
    <property type="match status" value="1"/>
</dbReference>
<dbReference type="SUPFAM" id="SSF50998">
    <property type="entry name" value="Quinoprotein alcohol dehydrogenase-like"/>
    <property type="match status" value="2"/>
</dbReference>
<gene>
    <name evidence="7" type="ORF">ACGFZB_14450</name>
</gene>
<dbReference type="RefSeq" id="WP_392817836.1">
    <property type="nucleotide sequence ID" value="NZ_JBICYV010000006.1"/>
</dbReference>
<feature type="binding site" evidence="5">
    <location>
        <position position="44"/>
    </location>
    <ligand>
        <name>ATP</name>
        <dbReference type="ChEBI" id="CHEBI:30616"/>
    </ligand>
</feature>
<evidence type="ECO:0000313" key="8">
    <source>
        <dbReference type="Proteomes" id="UP001604267"/>
    </source>
</evidence>
<dbReference type="InterPro" id="IPR015943">
    <property type="entry name" value="WD40/YVTN_repeat-like_dom_sf"/>
</dbReference>
<dbReference type="InterPro" id="IPR011047">
    <property type="entry name" value="Quinoprotein_ADH-like_sf"/>
</dbReference>
<proteinExistence type="predicted"/>
<dbReference type="PROSITE" id="PS00107">
    <property type="entry name" value="PROTEIN_KINASE_ATP"/>
    <property type="match status" value="1"/>
</dbReference>
<dbReference type="EMBL" id="JBICYV010000006">
    <property type="protein sequence ID" value="MFG3011631.1"/>
    <property type="molecule type" value="Genomic_DNA"/>
</dbReference>
<evidence type="ECO:0000256" key="3">
    <source>
        <dbReference type="ARBA" id="ARBA00022777"/>
    </source>
</evidence>
<keyword evidence="4 5" id="KW-0067">ATP-binding</keyword>
<feature type="domain" description="Protein kinase" evidence="6">
    <location>
        <begin position="16"/>
        <end position="272"/>
    </location>
</feature>
<dbReference type="InterPro" id="IPR000719">
    <property type="entry name" value="Prot_kinase_dom"/>
</dbReference>
<dbReference type="InterPro" id="IPR002372">
    <property type="entry name" value="PQQ_rpt_dom"/>
</dbReference>
<dbReference type="Gene3D" id="3.30.200.20">
    <property type="entry name" value="Phosphorylase Kinase, domain 1"/>
    <property type="match status" value="1"/>
</dbReference>
<keyword evidence="2 5" id="KW-0547">Nucleotide-binding</keyword>
<comment type="caution">
    <text evidence="7">The sequence shown here is derived from an EMBL/GenBank/DDBJ whole genome shotgun (WGS) entry which is preliminary data.</text>
</comment>
<sequence>MFSPLAHDDPGQLGAYHLIARLGSGGMGTVYLGRSDTGRVAALKTMHARIAADPVFRTRFRLETDAARVIGGEHGARVFDADLVHETPWLATEYLIGPPLDDAVRLSGPLPERAVRAVGARLCAALAQLHDSDVVHRDLKPSNIMVTADGPRVIDFGIARALGDDRLTRAGSAAGTPAFMSPEQAAGEEHTPAGDVFALAGVLVHAATGRGPFGMGQAADLLYRVRYAEPDLTGVPAGLAAVLGPCFAKDPRQRPTTGELRARLGGAEQDFADCLPEPVLVDIARRAADVWRAEPHRLPPPAGHGLPGTEPDGTPAGMSRRALLTVGAGSALGVAAAGAGAWAWLGHRGGGTPAHPAPTGSTRPAWDLRWQVVAEYTDQPPVPPAPLLLDRLVVVGESVGVRGLNPTSGKSLWADPGVLFGHLTVTDGRRIHALDYTADEAGPLSVRPVGLTDGRPRDPFLELKDFNGGLYGTQLLCASGTAVYAVGGRGPQPSDAARNNAFRKGQTWHLLALDLHARKKLWDVPLPARPDGNERFHFLSAQVSGERLVLVQQSADGTTRLVVRDTGSGRLLWSRPLDSGRAAFSRAHLAVDDRHVYPSAGGLLALALDDGRVAWRYGKGAAGAAYSPPAVQDGVVYAVESGRGVVAVDAGSGAPRWTERSGDATTADLSAPPVVGVDYVYRKASSHLTAVALADGRTSRPVKATATARYFAHPASRRLIALGESYAAGYPLL</sequence>
<dbReference type="PROSITE" id="PS50011">
    <property type="entry name" value="PROTEIN_KINASE_DOM"/>
    <property type="match status" value="1"/>
</dbReference>
<reference evidence="7 8" key="1">
    <citation type="submission" date="2024-10" db="EMBL/GenBank/DDBJ databases">
        <title>The Natural Products Discovery Center: Release of the First 8490 Sequenced Strains for Exploring Actinobacteria Biosynthetic Diversity.</title>
        <authorList>
            <person name="Kalkreuter E."/>
            <person name="Kautsar S.A."/>
            <person name="Yang D."/>
            <person name="Bader C.D."/>
            <person name="Teijaro C.N."/>
            <person name="Fluegel L."/>
            <person name="Davis C.M."/>
            <person name="Simpson J.R."/>
            <person name="Lauterbach L."/>
            <person name="Steele A.D."/>
            <person name="Gui C."/>
            <person name="Meng S."/>
            <person name="Li G."/>
            <person name="Viehrig K."/>
            <person name="Ye F."/>
            <person name="Su P."/>
            <person name="Kiefer A.F."/>
            <person name="Nichols A."/>
            <person name="Cepeda A.J."/>
            <person name="Yan W."/>
            <person name="Fan B."/>
            <person name="Jiang Y."/>
            <person name="Adhikari A."/>
            <person name="Zheng C.-J."/>
            <person name="Schuster L."/>
            <person name="Cowan T.M."/>
            <person name="Smanski M.J."/>
            <person name="Chevrette M.G."/>
            <person name="De Carvalho L.P.S."/>
            <person name="Shen B."/>
        </authorList>
    </citation>
    <scope>NUCLEOTIDE SEQUENCE [LARGE SCALE GENOMIC DNA]</scope>
    <source>
        <strain evidence="7 8">NPDC048320</strain>
    </source>
</reference>
<dbReference type="SUPFAM" id="SSF56112">
    <property type="entry name" value="Protein kinase-like (PK-like)"/>
    <property type="match status" value="1"/>
</dbReference>
<dbReference type="Gene3D" id="1.10.510.10">
    <property type="entry name" value="Transferase(Phosphotransferase) domain 1"/>
    <property type="match status" value="1"/>
</dbReference>
<keyword evidence="1" id="KW-0808">Transferase</keyword>
<dbReference type="InterPro" id="IPR008271">
    <property type="entry name" value="Ser/Thr_kinase_AS"/>
</dbReference>
<dbReference type="PANTHER" id="PTHR43289:SF34">
    <property type="entry name" value="SERINE_THREONINE-PROTEIN KINASE YBDM-RELATED"/>
    <property type="match status" value="1"/>
</dbReference>
<dbReference type="GO" id="GO:0016301">
    <property type="term" value="F:kinase activity"/>
    <property type="evidence" value="ECO:0007669"/>
    <property type="project" value="UniProtKB-KW"/>
</dbReference>
<evidence type="ECO:0000313" key="7">
    <source>
        <dbReference type="EMBL" id="MFG3011631.1"/>
    </source>
</evidence>
<dbReference type="Pfam" id="PF13360">
    <property type="entry name" value="PQQ_2"/>
    <property type="match status" value="1"/>
</dbReference>
<evidence type="ECO:0000259" key="6">
    <source>
        <dbReference type="PROSITE" id="PS50011"/>
    </source>
</evidence>
<evidence type="ECO:0000256" key="1">
    <source>
        <dbReference type="ARBA" id="ARBA00022679"/>
    </source>
</evidence>
<dbReference type="Gene3D" id="2.130.10.10">
    <property type="entry name" value="YVTN repeat-like/Quinoprotein amine dehydrogenase"/>
    <property type="match status" value="1"/>
</dbReference>
<keyword evidence="8" id="KW-1185">Reference proteome</keyword>
<organism evidence="7 8">
    <name type="scientific">Streptomyces cinerochromogenes</name>
    <dbReference type="NCBI Taxonomy" id="66422"/>
    <lineage>
        <taxon>Bacteria</taxon>
        <taxon>Bacillati</taxon>
        <taxon>Actinomycetota</taxon>
        <taxon>Actinomycetes</taxon>
        <taxon>Kitasatosporales</taxon>
        <taxon>Streptomycetaceae</taxon>
        <taxon>Streptomyces</taxon>
    </lineage>
</organism>
<evidence type="ECO:0000256" key="4">
    <source>
        <dbReference type="ARBA" id="ARBA00022840"/>
    </source>
</evidence>
<dbReference type="Proteomes" id="UP001604267">
    <property type="component" value="Unassembled WGS sequence"/>
</dbReference>
<dbReference type="Pfam" id="PF00069">
    <property type="entry name" value="Pkinase"/>
    <property type="match status" value="1"/>
</dbReference>
<evidence type="ECO:0000256" key="5">
    <source>
        <dbReference type="PROSITE-ProRule" id="PRU10141"/>
    </source>
</evidence>
<protein>
    <submittedName>
        <fullName evidence="7">Protein kinase</fullName>
    </submittedName>
</protein>
<evidence type="ECO:0000256" key="2">
    <source>
        <dbReference type="ARBA" id="ARBA00022741"/>
    </source>
</evidence>
<dbReference type="InterPro" id="IPR011009">
    <property type="entry name" value="Kinase-like_dom_sf"/>
</dbReference>